<dbReference type="PATRIC" id="fig|1003195.29.peg.258"/>
<reference evidence="5" key="1">
    <citation type="submission" date="2011-12" db="EMBL/GenBank/DDBJ databases">
        <title>Complete genome sequence of Streptomyces cattleya strain DSM 46488.</title>
        <authorList>
            <person name="Ou H.-Y."/>
            <person name="Li P."/>
            <person name="Zhao C."/>
            <person name="O'Hagan D."/>
            <person name="Deng Z."/>
        </authorList>
    </citation>
    <scope>NUCLEOTIDE SEQUENCE [LARGE SCALE GENOMIC DNA]</scope>
    <source>
        <strain evidence="5">ATCC 35852 / DSM 46488 / JCM 4925 / NBRC 14057 / NRRL 8057</strain>
    </source>
</reference>
<dbReference type="SUPFAM" id="SSF88713">
    <property type="entry name" value="Glycoside hydrolase/deacetylase"/>
    <property type="match status" value="1"/>
</dbReference>
<dbReference type="eggNOG" id="COG0726">
    <property type="taxonomic scope" value="Bacteria"/>
</dbReference>
<dbReference type="GO" id="GO:0005975">
    <property type="term" value="P:carbohydrate metabolic process"/>
    <property type="evidence" value="ECO:0007669"/>
    <property type="project" value="InterPro"/>
</dbReference>
<dbReference type="PANTHER" id="PTHR10587">
    <property type="entry name" value="GLYCOSYL TRANSFERASE-RELATED"/>
    <property type="match status" value="1"/>
</dbReference>
<evidence type="ECO:0000313" key="5">
    <source>
        <dbReference type="Proteomes" id="UP000007842"/>
    </source>
</evidence>
<evidence type="ECO:0000259" key="3">
    <source>
        <dbReference type="PROSITE" id="PS51677"/>
    </source>
</evidence>
<keyword evidence="5" id="KW-1185">Reference proteome</keyword>
<keyword evidence="1" id="KW-0479">Metal-binding</keyword>
<name>G8WMR5_STREN</name>
<evidence type="ECO:0000256" key="2">
    <source>
        <dbReference type="ARBA" id="ARBA00022801"/>
    </source>
</evidence>
<dbReference type="Proteomes" id="UP000007842">
    <property type="component" value="Chromosome"/>
</dbReference>
<dbReference type="STRING" id="1003195.SCATT_02630"/>
<dbReference type="InterPro" id="IPR002509">
    <property type="entry name" value="NODB_dom"/>
</dbReference>
<dbReference type="Gene3D" id="3.20.20.370">
    <property type="entry name" value="Glycoside hydrolase/deacetylase"/>
    <property type="match status" value="1"/>
</dbReference>
<dbReference type="PROSITE" id="PS51677">
    <property type="entry name" value="NODB"/>
    <property type="match status" value="1"/>
</dbReference>
<sequence length="269" mass="28762">MVAGEAMSGWTRGAVAAALAVLAAVVVVAVVVRSVAPGPAAGVRVRARAVPAVSAPEPGVRPLRRVGRTDCRVARCVALTFDDGPSALTGAFLDELEAERATATFFLIGGHVAERPGVVRREFRHGFAIGDHTAHHPDLTRLPPARVRAEVALGARQIARVTGVRPRMLRPPFGRQDATVRAAARMPVIEYDVTSLDWRRHGAAAIERRVLARVRPGSIVLLHDRYRGTLIAVPRIVAALRARGYTLVTVPQLLATTGMRAGAVYFRGP</sequence>
<accession>G8WMR5</accession>
<feature type="domain" description="NodB homology" evidence="3">
    <location>
        <begin position="75"/>
        <end position="248"/>
    </location>
</feature>
<dbReference type="EMBL" id="CP003219">
    <property type="protein sequence ID" value="AEW92634.1"/>
    <property type="molecule type" value="Genomic_DNA"/>
</dbReference>
<dbReference type="GO" id="GO:0016810">
    <property type="term" value="F:hydrolase activity, acting on carbon-nitrogen (but not peptide) bonds"/>
    <property type="evidence" value="ECO:0007669"/>
    <property type="project" value="InterPro"/>
</dbReference>
<dbReference type="AlphaFoldDB" id="G8WMR5"/>
<dbReference type="HOGENOM" id="CLU_021264_7_1_11"/>
<evidence type="ECO:0000256" key="1">
    <source>
        <dbReference type="ARBA" id="ARBA00022723"/>
    </source>
</evidence>
<proteinExistence type="predicted"/>
<dbReference type="KEGG" id="scy:SCATT_02630"/>
<organism evidence="4 5">
    <name type="scientific">Streptantibioticus cattleyicolor (strain ATCC 35852 / DSM 46488 / JCM 4925 / NBRC 14057 / NRRL 8057)</name>
    <name type="common">Streptomyces cattleya</name>
    <dbReference type="NCBI Taxonomy" id="1003195"/>
    <lineage>
        <taxon>Bacteria</taxon>
        <taxon>Bacillati</taxon>
        <taxon>Actinomycetota</taxon>
        <taxon>Actinomycetes</taxon>
        <taxon>Kitasatosporales</taxon>
        <taxon>Streptomycetaceae</taxon>
        <taxon>Streptantibioticus</taxon>
    </lineage>
</organism>
<dbReference type="GO" id="GO:0046872">
    <property type="term" value="F:metal ion binding"/>
    <property type="evidence" value="ECO:0007669"/>
    <property type="project" value="UniProtKB-KW"/>
</dbReference>
<dbReference type="InterPro" id="IPR011330">
    <property type="entry name" value="Glyco_hydro/deAcase_b/a-brl"/>
</dbReference>
<keyword evidence="2" id="KW-0378">Hydrolase</keyword>
<evidence type="ECO:0000313" key="4">
    <source>
        <dbReference type="EMBL" id="AEW92634.1"/>
    </source>
</evidence>
<dbReference type="InterPro" id="IPR050248">
    <property type="entry name" value="Polysacc_deacetylase_ArnD"/>
</dbReference>
<dbReference type="Pfam" id="PF01522">
    <property type="entry name" value="Polysacc_deac_1"/>
    <property type="match status" value="1"/>
</dbReference>
<dbReference type="PANTHER" id="PTHR10587:SF133">
    <property type="entry name" value="CHITIN DEACETYLASE 1-RELATED"/>
    <property type="match status" value="1"/>
</dbReference>
<dbReference type="CDD" id="cd10917">
    <property type="entry name" value="CE4_NodB_like_6s_7s"/>
    <property type="match status" value="1"/>
</dbReference>
<dbReference type="GO" id="GO:0016020">
    <property type="term" value="C:membrane"/>
    <property type="evidence" value="ECO:0007669"/>
    <property type="project" value="TreeGrafter"/>
</dbReference>
<gene>
    <name evidence="4" type="ordered locus">SCATT_02630</name>
</gene>
<protein>
    <submittedName>
        <fullName evidence="4">Polysaccharide deacetylase</fullName>
    </submittedName>
</protein>